<proteinExistence type="predicted"/>
<dbReference type="InterPro" id="IPR035649">
    <property type="entry name" value="EFG_V"/>
</dbReference>
<dbReference type="InterPro" id="IPR009000">
    <property type="entry name" value="Transl_B-barrel_sf"/>
</dbReference>
<dbReference type="InterPro" id="IPR009022">
    <property type="entry name" value="EFG_III"/>
</dbReference>
<dbReference type="Pfam" id="PF03764">
    <property type="entry name" value="EFG_IV"/>
    <property type="match status" value="1"/>
</dbReference>
<feature type="domain" description="Tr-type G" evidence="3">
    <location>
        <begin position="7"/>
        <end position="281"/>
    </location>
</feature>
<dbReference type="Gene3D" id="3.30.230.10">
    <property type="match status" value="1"/>
</dbReference>
<dbReference type="InterPro" id="IPR027417">
    <property type="entry name" value="P-loop_NTPase"/>
</dbReference>
<dbReference type="InterPro" id="IPR005517">
    <property type="entry name" value="Transl_elong_EFG/EF2_IV"/>
</dbReference>
<dbReference type="AlphaFoldDB" id="A0A160VD90"/>
<dbReference type="CDD" id="cd01434">
    <property type="entry name" value="EFG_mtEFG1_IV"/>
    <property type="match status" value="1"/>
</dbReference>
<dbReference type="NCBIfam" id="NF009381">
    <property type="entry name" value="PRK12740.1-5"/>
    <property type="match status" value="1"/>
</dbReference>
<dbReference type="PANTHER" id="PTHR43261:SF6">
    <property type="entry name" value="ELONGATION FACTOR G-LIKE PROTEIN"/>
    <property type="match status" value="1"/>
</dbReference>
<dbReference type="InterPro" id="IPR035647">
    <property type="entry name" value="EFG_III/V"/>
</dbReference>
<dbReference type="InterPro" id="IPR000795">
    <property type="entry name" value="T_Tr_GTP-bd_dom"/>
</dbReference>
<keyword evidence="1" id="KW-0547">Nucleotide-binding</keyword>
<accession>A0A160VD90</accession>
<keyword evidence="4" id="KW-0648">Protein biosynthesis</keyword>
<dbReference type="SUPFAM" id="SSF54211">
    <property type="entry name" value="Ribosomal protein S5 domain 2-like"/>
    <property type="match status" value="1"/>
</dbReference>
<dbReference type="InterPro" id="IPR000640">
    <property type="entry name" value="EFG_V-like"/>
</dbReference>
<dbReference type="Pfam" id="PF00679">
    <property type="entry name" value="EFG_C"/>
    <property type="match status" value="1"/>
</dbReference>
<evidence type="ECO:0000313" key="4">
    <source>
        <dbReference type="EMBL" id="CUV08323.1"/>
    </source>
</evidence>
<evidence type="ECO:0000256" key="1">
    <source>
        <dbReference type="ARBA" id="ARBA00022741"/>
    </source>
</evidence>
<keyword evidence="2" id="KW-0342">GTP-binding</keyword>
<dbReference type="FunFam" id="3.30.70.240:FF:000001">
    <property type="entry name" value="Elongation factor G"/>
    <property type="match status" value="1"/>
</dbReference>
<dbReference type="InterPro" id="IPR047872">
    <property type="entry name" value="EFG_IV"/>
</dbReference>
<dbReference type="InterPro" id="IPR041095">
    <property type="entry name" value="EFG_II"/>
</dbReference>
<protein>
    <submittedName>
        <fullName evidence="4">Translation elongation factor G-related protein</fullName>
    </submittedName>
</protein>
<dbReference type="EMBL" id="FAXC01000045">
    <property type="protein sequence ID" value="CUV08323.1"/>
    <property type="molecule type" value="Genomic_DNA"/>
</dbReference>
<dbReference type="CDD" id="cd04088">
    <property type="entry name" value="EFG_mtEFG_II"/>
    <property type="match status" value="1"/>
</dbReference>
<dbReference type="InterPro" id="IPR005225">
    <property type="entry name" value="Small_GTP-bd"/>
</dbReference>
<dbReference type="CDD" id="cd16262">
    <property type="entry name" value="EFG_III"/>
    <property type="match status" value="1"/>
</dbReference>
<dbReference type="Gene3D" id="3.30.70.240">
    <property type="match status" value="1"/>
</dbReference>
<gene>
    <name evidence="4" type="ORF">MGWOODY_Mmi2116</name>
</gene>
<dbReference type="GO" id="GO:0005525">
    <property type="term" value="F:GTP binding"/>
    <property type="evidence" value="ECO:0007669"/>
    <property type="project" value="UniProtKB-KW"/>
</dbReference>
<organism evidence="4">
    <name type="scientific">hydrothermal vent metagenome</name>
    <dbReference type="NCBI Taxonomy" id="652676"/>
    <lineage>
        <taxon>unclassified sequences</taxon>
        <taxon>metagenomes</taxon>
        <taxon>ecological metagenomes</taxon>
    </lineage>
</organism>
<dbReference type="GO" id="GO:0032790">
    <property type="term" value="P:ribosome disassembly"/>
    <property type="evidence" value="ECO:0007669"/>
    <property type="project" value="TreeGrafter"/>
</dbReference>
<dbReference type="NCBIfam" id="TIGR00231">
    <property type="entry name" value="small_GTP"/>
    <property type="match status" value="1"/>
</dbReference>
<dbReference type="GO" id="GO:0003924">
    <property type="term" value="F:GTPase activity"/>
    <property type="evidence" value="ECO:0007669"/>
    <property type="project" value="InterPro"/>
</dbReference>
<reference evidence="4" key="1">
    <citation type="submission" date="2015-10" db="EMBL/GenBank/DDBJ databases">
        <authorList>
            <person name="Gilbert D.G."/>
        </authorList>
    </citation>
    <scope>NUCLEOTIDE SEQUENCE</scope>
</reference>
<dbReference type="NCBIfam" id="NF009891">
    <property type="entry name" value="PRK13351.1-1"/>
    <property type="match status" value="1"/>
</dbReference>
<dbReference type="SMART" id="SM00838">
    <property type="entry name" value="EFG_C"/>
    <property type="match status" value="1"/>
</dbReference>
<dbReference type="InterPro" id="IPR053905">
    <property type="entry name" value="EF-G-like_DII"/>
</dbReference>
<dbReference type="CDD" id="cd03713">
    <property type="entry name" value="EFG_mtEFG_C"/>
    <property type="match status" value="1"/>
</dbReference>
<evidence type="ECO:0000256" key="2">
    <source>
        <dbReference type="ARBA" id="ARBA00023134"/>
    </source>
</evidence>
<dbReference type="Gene3D" id="2.40.30.10">
    <property type="entry name" value="Translation factors"/>
    <property type="match status" value="1"/>
</dbReference>
<evidence type="ECO:0000259" key="3">
    <source>
        <dbReference type="PROSITE" id="PS51722"/>
    </source>
</evidence>
<dbReference type="SMART" id="SM00889">
    <property type="entry name" value="EFG_IV"/>
    <property type="match status" value="1"/>
</dbReference>
<dbReference type="SUPFAM" id="SSF50447">
    <property type="entry name" value="Translation proteins"/>
    <property type="match status" value="1"/>
</dbReference>
<dbReference type="PROSITE" id="PS51722">
    <property type="entry name" value="G_TR_2"/>
    <property type="match status" value="1"/>
</dbReference>
<dbReference type="Gene3D" id="3.30.70.870">
    <property type="entry name" value="Elongation Factor G (Translational Gtpase), domain 3"/>
    <property type="match status" value="1"/>
</dbReference>
<dbReference type="InterPro" id="IPR014721">
    <property type="entry name" value="Ribsml_uS5_D2-typ_fold_subgr"/>
</dbReference>
<dbReference type="PANTHER" id="PTHR43261">
    <property type="entry name" value="TRANSLATION ELONGATION FACTOR G-RELATED"/>
    <property type="match status" value="1"/>
</dbReference>
<name>A0A160VD90_9ZZZZ</name>
<dbReference type="CDD" id="cd04170">
    <property type="entry name" value="EF-G_bact"/>
    <property type="match status" value="1"/>
</dbReference>
<dbReference type="Pfam" id="PF14492">
    <property type="entry name" value="EFG_III"/>
    <property type="match status" value="1"/>
</dbReference>
<dbReference type="SUPFAM" id="SSF52540">
    <property type="entry name" value="P-loop containing nucleoside triphosphate hydrolases"/>
    <property type="match status" value="1"/>
</dbReference>
<dbReference type="Pfam" id="PF00009">
    <property type="entry name" value="GTP_EFTU"/>
    <property type="match status" value="1"/>
</dbReference>
<dbReference type="InterPro" id="IPR020568">
    <property type="entry name" value="Ribosomal_Su5_D2-typ_SF"/>
</dbReference>
<dbReference type="NCBIfam" id="NF009379">
    <property type="entry name" value="PRK12740.1-3"/>
    <property type="match status" value="1"/>
</dbReference>
<dbReference type="Pfam" id="PF22042">
    <property type="entry name" value="EF-G_D2"/>
    <property type="match status" value="1"/>
</dbReference>
<dbReference type="SUPFAM" id="SSF54980">
    <property type="entry name" value="EF-G C-terminal domain-like"/>
    <property type="match status" value="2"/>
</dbReference>
<keyword evidence="4" id="KW-0251">Elongation factor</keyword>
<sequence>MKDYAAKDIRNFALVGHGASGKTMLSEAMLASGGEINRIGSIESGSTVSDYHYDEHDRQISIHSSPLHVEWKGTKFNVIDSPGYLDFIGETISSLAVVDLAVVTVHAVNGIEVGTEQVWNYANDYGLSKIIVVNGLDREHTKFEQVLQQTKDHFGGNVFPMQLPVNSGPGFNQIIDVLRSELITYSTDGSGKFTEEDLPEEWKERVTALHQELIEYVAESDDTLLEKFFEEGNLTEDEMREGLHQTIQDQVFIPLFCTVANKNIGVARLMDFIAKYGSSPVDRASIKAYDAKSGDEVNIALDGNDAVVHVFKTISEAHVGELSFFRVYSGSISTGTDLYNTSRGNTERFGQMFLMNGKNRMSVTKLNAGDIGAVVKLKDTHTGNTLTGPNNKVKLPSPKLPNSNIHLGIRSKSKGDEEKIAIGLATIHEEDSTFIYNVNSELRQTVLSGQGELHLQVSIDRLKRRFNVDVETFKPRIPYRETIRGIGSSKYRHKKQSGGAGQFAEVWMRVEPKSRGEGLEFTESLVGQNVDRVFVTSVEKGVKAASTEGVLAGYKVVDLKVEFYDGKQHPVDSKDIAFQMAGKHAFREAFMSAQPCLLEPVLNVEIKVPEDYMGDVMGDISSRRGKIMGMETEGAFQRIKAKVPQSELYHYSTSLRSLTGGRGIHSEELSHYDEVPRDMEAKVTAAAKAAQEES</sequence>
<dbReference type="Gene3D" id="3.40.50.300">
    <property type="entry name" value="P-loop containing nucleotide triphosphate hydrolases"/>
    <property type="match status" value="1"/>
</dbReference>
<dbReference type="GO" id="GO:0003746">
    <property type="term" value="F:translation elongation factor activity"/>
    <property type="evidence" value="ECO:0007669"/>
    <property type="project" value="UniProtKB-KW"/>
</dbReference>